<dbReference type="Proteomes" id="UP001596368">
    <property type="component" value="Unassembled WGS sequence"/>
</dbReference>
<feature type="compositionally biased region" description="Polar residues" evidence="1">
    <location>
        <begin position="224"/>
        <end position="235"/>
    </location>
</feature>
<feature type="region of interest" description="Disordered" evidence="1">
    <location>
        <begin position="219"/>
        <end position="242"/>
    </location>
</feature>
<name>A0ABD5Y118_9EURY</name>
<dbReference type="AlphaFoldDB" id="A0ABD5Y118"/>
<organism evidence="2 3">
    <name type="scientific">Halobaculum litoreum</name>
    <dbReference type="NCBI Taxonomy" id="3031998"/>
    <lineage>
        <taxon>Archaea</taxon>
        <taxon>Methanobacteriati</taxon>
        <taxon>Methanobacteriota</taxon>
        <taxon>Stenosarchaea group</taxon>
        <taxon>Halobacteria</taxon>
        <taxon>Halobacteriales</taxon>
        <taxon>Haloferacaceae</taxon>
        <taxon>Halobaculum</taxon>
    </lineage>
</organism>
<proteinExistence type="predicted"/>
<dbReference type="InterPro" id="IPR035185">
    <property type="entry name" value="DUF5305"/>
</dbReference>
<comment type="caution">
    <text evidence="2">The sequence shown here is derived from an EMBL/GenBank/DDBJ whole genome shotgun (WGS) entry which is preliminary data.</text>
</comment>
<evidence type="ECO:0000313" key="2">
    <source>
        <dbReference type="EMBL" id="MFC7138099.1"/>
    </source>
</evidence>
<dbReference type="EMBL" id="JBHSZG010000008">
    <property type="protein sequence ID" value="MFC7138099.1"/>
    <property type="molecule type" value="Genomic_DNA"/>
</dbReference>
<dbReference type="Pfam" id="PF17231">
    <property type="entry name" value="DUF5305"/>
    <property type="match status" value="1"/>
</dbReference>
<keyword evidence="3" id="KW-1185">Reference proteome</keyword>
<gene>
    <name evidence="2" type="ORF">ACFQRB_19740</name>
</gene>
<evidence type="ECO:0000313" key="3">
    <source>
        <dbReference type="Proteomes" id="UP001596368"/>
    </source>
</evidence>
<protein>
    <submittedName>
        <fullName evidence="2">DUF5305 domain-containing protein</fullName>
    </submittedName>
</protein>
<reference evidence="2 3" key="1">
    <citation type="journal article" date="2019" name="Int. J. Syst. Evol. Microbiol.">
        <title>The Global Catalogue of Microorganisms (GCM) 10K type strain sequencing project: providing services to taxonomists for standard genome sequencing and annotation.</title>
        <authorList>
            <consortium name="The Broad Institute Genomics Platform"/>
            <consortium name="The Broad Institute Genome Sequencing Center for Infectious Disease"/>
            <person name="Wu L."/>
            <person name="Ma J."/>
        </authorList>
    </citation>
    <scope>NUCLEOTIDE SEQUENCE [LARGE SCALE GENOMIC DNA]</scope>
    <source>
        <strain evidence="2 3">DT92</strain>
    </source>
</reference>
<evidence type="ECO:0000256" key="1">
    <source>
        <dbReference type="SAM" id="MobiDB-lite"/>
    </source>
</evidence>
<accession>A0ABD5Y118</accession>
<feature type="region of interest" description="Disordered" evidence="1">
    <location>
        <begin position="358"/>
        <end position="381"/>
    </location>
</feature>
<sequence length="381" mass="41242">MRERRRLRARSALAEWRGVVLVACLVLAAVGGAGAYTAHVAPGTQTVERPTAEWSTTTAFDHSATVTRENPLFERGTVLAGREAYFTRITPVLNGSSRFSYDAPDGSVDVTLETTLVVRSVDDDGETVYWRRSSPLGSFARSDVPPGRTLRLPFSTNVSAVADRVDRIETVVGGSPGDVEVLIRSTATYEGTVDGEAVRRSRTSTLPVTLSASTYRVDDARGTGQRSASATTSATVPREYGPTRSVGGPLALVVGLVGVGLVARVDPDEVALSQAERERLRFLADRAEYAEWLSRVRPPKRALDRPAAEAESLADLVDFAIDAERGVLAEPDSDPERFHVVDGDDRYVYRAPPRVEAERDGWLSGNEDRTNGEPTAPGDRE</sequence>
<feature type="compositionally biased region" description="Basic and acidic residues" evidence="1">
    <location>
        <begin position="358"/>
        <end position="371"/>
    </location>
</feature>